<dbReference type="InterPro" id="IPR043519">
    <property type="entry name" value="NT_sf"/>
</dbReference>
<reference evidence="11 12" key="1">
    <citation type="submission" date="2020-10" db="EMBL/GenBank/DDBJ databases">
        <title>Phylogeny of dyella-like bacteria.</title>
        <authorList>
            <person name="Fu J."/>
        </authorList>
    </citation>
    <scope>NUCLEOTIDE SEQUENCE [LARGE SCALE GENOMIC DNA]</scope>
    <source>
        <strain evidence="11 12">KACC 19113</strain>
    </source>
</reference>
<keyword evidence="4 8" id="KW-0378">Hydrolase</keyword>
<dbReference type="Proteomes" id="UP001620339">
    <property type="component" value="Unassembled WGS sequence"/>
</dbReference>
<comment type="catalytic activity">
    <reaction evidence="7">
        <text>guanosine 3',5'-bis(diphosphate) + H2O = GDP + diphosphate + H(+)</text>
        <dbReference type="Rhea" id="RHEA:14253"/>
        <dbReference type="ChEBI" id="CHEBI:15377"/>
        <dbReference type="ChEBI" id="CHEBI:15378"/>
        <dbReference type="ChEBI" id="CHEBI:33019"/>
        <dbReference type="ChEBI" id="CHEBI:58189"/>
        <dbReference type="ChEBI" id="CHEBI:77828"/>
        <dbReference type="EC" id="3.1.7.2"/>
    </reaction>
</comment>
<dbReference type="SUPFAM" id="SSF81593">
    <property type="entry name" value="Nucleotidyltransferase substrate binding subunit/domain"/>
    <property type="match status" value="1"/>
</dbReference>
<dbReference type="PROSITE" id="PS51831">
    <property type="entry name" value="HD"/>
    <property type="match status" value="1"/>
</dbReference>
<keyword evidence="3" id="KW-0677">Repeat</keyword>
<dbReference type="PROSITE" id="PS51671">
    <property type="entry name" value="ACT"/>
    <property type="match status" value="2"/>
</dbReference>
<dbReference type="HAMAP" id="MF_00277">
    <property type="entry name" value="PII_uridylyl_transf"/>
    <property type="match status" value="1"/>
</dbReference>
<feature type="domain" description="ACT" evidence="9">
    <location>
        <begin position="702"/>
        <end position="786"/>
    </location>
</feature>
<comment type="caution">
    <text evidence="11">The sequence shown here is derived from an EMBL/GenBank/DDBJ whole genome shotgun (WGS) entry which is preliminary data.</text>
</comment>
<comment type="activity regulation">
    <text evidence="8">Uridylyltransferase (UTase) activity is inhibited by glutamine, while glutamine activates uridylyl-removing (UR) activity.</text>
</comment>
<dbReference type="CDD" id="cd04900">
    <property type="entry name" value="ACT_UUR-like_1"/>
    <property type="match status" value="1"/>
</dbReference>
<dbReference type="RefSeq" id="WP_404615919.1">
    <property type="nucleotide sequence ID" value="NZ_JADIKK010000008.1"/>
</dbReference>
<dbReference type="PANTHER" id="PTHR47320">
    <property type="entry name" value="BIFUNCTIONAL URIDYLYLTRANSFERASE/URIDYLYL-REMOVING ENZYME"/>
    <property type="match status" value="1"/>
</dbReference>
<evidence type="ECO:0000256" key="4">
    <source>
        <dbReference type="ARBA" id="ARBA00022801"/>
    </source>
</evidence>
<evidence type="ECO:0000313" key="11">
    <source>
        <dbReference type="EMBL" id="MFK2879040.1"/>
    </source>
</evidence>
<keyword evidence="1 8" id="KW-0808">Transferase</keyword>
<dbReference type="NCBIfam" id="TIGR01693">
    <property type="entry name" value="UTase_glnD"/>
    <property type="match status" value="1"/>
</dbReference>
<comment type="cofactor">
    <cofactor evidence="8">
        <name>Mg(2+)</name>
        <dbReference type="ChEBI" id="CHEBI:18420"/>
    </cofactor>
</comment>
<evidence type="ECO:0000256" key="3">
    <source>
        <dbReference type="ARBA" id="ARBA00022737"/>
    </source>
</evidence>
<dbReference type="CDD" id="cd00077">
    <property type="entry name" value="HDc"/>
    <property type="match status" value="1"/>
</dbReference>
<keyword evidence="6 8" id="KW-0511">Multifunctional enzyme</keyword>
<feature type="domain" description="HD" evidence="10">
    <location>
        <begin position="461"/>
        <end position="576"/>
    </location>
</feature>
<dbReference type="GO" id="GO:0008773">
    <property type="term" value="F:[protein-PII] uridylyltransferase activity"/>
    <property type="evidence" value="ECO:0007669"/>
    <property type="project" value="UniProtKB-EC"/>
</dbReference>
<dbReference type="PIRSF" id="PIRSF006288">
    <property type="entry name" value="PII_uridyltransf"/>
    <property type="match status" value="1"/>
</dbReference>
<comment type="similarity">
    <text evidence="8">Belongs to the GlnD family.</text>
</comment>
<evidence type="ECO:0000259" key="10">
    <source>
        <dbReference type="PROSITE" id="PS51831"/>
    </source>
</evidence>
<evidence type="ECO:0000259" key="9">
    <source>
        <dbReference type="PROSITE" id="PS51671"/>
    </source>
</evidence>
<comment type="catalytic activity">
    <reaction evidence="8">
        <text>[protein-PII]-uridylyl-L-tyrosine + H2O = [protein-PII]-L-tyrosine + UMP + H(+)</text>
        <dbReference type="Rhea" id="RHEA:48600"/>
        <dbReference type="Rhea" id="RHEA-COMP:12147"/>
        <dbReference type="Rhea" id="RHEA-COMP:12148"/>
        <dbReference type="ChEBI" id="CHEBI:15377"/>
        <dbReference type="ChEBI" id="CHEBI:15378"/>
        <dbReference type="ChEBI" id="CHEBI:46858"/>
        <dbReference type="ChEBI" id="CHEBI:57865"/>
        <dbReference type="ChEBI" id="CHEBI:90602"/>
    </reaction>
</comment>
<keyword evidence="5 8" id="KW-0460">Magnesium</keyword>
<dbReference type="InterPro" id="IPR045865">
    <property type="entry name" value="ACT-like_dom_sf"/>
</dbReference>
<dbReference type="EMBL" id="JADIKK010000008">
    <property type="protein sequence ID" value="MFK2879040.1"/>
    <property type="molecule type" value="Genomic_DNA"/>
</dbReference>
<feature type="domain" description="ACT" evidence="9">
    <location>
        <begin position="808"/>
        <end position="877"/>
    </location>
</feature>
<protein>
    <recommendedName>
        <fullName evidence="8">Bifunctional uridylyltransferase/uridylyl-removing enzyme</fullName>
        <shortName evidence="8">UTase/UR</shortName>
    </recommendedName>
    <alternativeName>
        <fullName evidence="8">Bifunctional [protein-PII] modification enzyme</fullName>
    </alternativeName>
    <alternativeName>
        <fullName evidence="8">Bifunctional nitrogen sensor protein</fullName>
    </alternativeName>
    <domain>
        <recommendedName>
            <fullName evidence="8">[Protein-PII] uridylyltransferase</fullName>
            <shortName evidence="8">PII uridylyltransferase</shortName>
            <shortName evidence="8">UTase</shortName>
            <ecNumber evidence="8">2.7.7.59</ecNumber>
        </recommendedName>
    </domain>
    <domain>
        <recommendedName>
            <fullName evidence="8">[Protein-PII]-UMP uridylyl-removing enzyme</fullName>
            <shortName evidence="8">UR</shortName>
            <ecNumber evidence="8">3.1.4.-</ecNumber>
        </recommendedName>
    </domain>
</protein>
<dbReference type="Gene3D" id="3.30.70.260">
    <property type="match status" value="1"/>
</dbReference>
<keyword evidence="12" id="KW-1185">Reference proteome</keyword>
<comment type="function">
    <text evidence="8">Modifies, by uridylylation and deuridylylation, the PII regulatory proteins (GlnB and homologs), in response to the nitrogen status of the cell that GlnD senses through the glutamine level. Under low glutamine levels, catalyzes the conversion of the PII proteins and UTP to PII-UMP and PPi, while under higher glutamine levels, GlnD hydrolyzes PII-UMP to PII and UMP (deuridylylation). Thus, controls uridylylation state and activity of the PII proteins, and plays an important role in the regulation of nitrogen metabolism.</text>
</comment>
<dbReference type="SUPFAM" id="SSF109604">
    <property type="entry name" value="HD-domain/PDEase-like"/>
    <property type="match status" value="1"/>
</dbReference>
<dbReference type="SUPFAM" id="SSF81301">
    <property type="entry name" value="Nucleotidyltransferase"/>
    <property type="match status" value="1"/>
</dbReference>
<dbReference type="Pfam" id="PF08335">
    <property type="entry name" value="GlnD_UR_UTase"/>
    <property type="match status" value="1"/>
</dbReference>
<evidence type="ECO:0000256" key="2">
    <source>
        <dbReference type="ARBA" id="ARBA00022695"/>
    </source>
</evidence>
<sequence>MTTAPRLPLPPLPRLPPAVPRSGVSVDARRALRQLLGDVDRDLATVFREGADASMLARRRAEAVARIVVHVWTACLGEVSGAALFAVGGFGRGLLFPHSDVDLLVLVTQPEPARLRALEQCFATLWDVGLKVGHAVREPAQCRALAAEDASVFTSLLDAQWMAGDAALEVALRAIVDDPSLWPPRDYLAARLAERDARHARHGDTASNLEPDLKDGPGGLRTLDSLRWLGRRLAHAGGFEAMQDAGLLDPAERASLCDAETTLRRYRWALHQEAARPEERLLFDYQRALAVQLGFEDEHEKNLGVEQFMQGYYRAASQVERLGVQIAERFVELLEPPGEAKPVGEHFVRYGTRLAARDPELFAQRPAALVEIFIARLDEPGLIGFTADTMRRIHQATAQHDGKLADDPAVLAAFLHLLKRGAPAVDALWRMNRHGLLAAILPAFGKVFGRMQYDLFHVYTVDEHTLRVLRQMARFADPDARREFPVACDVWSSLGQPELMLLAGLFHDIAKGRGGDHSVLGESDARAFCARLGLPAADGERVAWLVRWHLLMSTTAQRQDITDPDVVRKFTDAVGDRERLGRLYLLTVADIIGTSPKLWNGWKDRLLVDLYVAARQALRSDTRPGHDAAARIDACRAQALILLQEDGIAAATAEQAWGAFPASSFLRHRPEQVAWQTAAIVRAGGVWPLVAVHPLSVRGSTELFVCTPDRDGLFASVTAMLDRLHFSVVEARILGSNAGMAMDTFLLLEADGQHPASADRAEELHQRMQRALAQGGRILPPRRSMSRQLKHFQMPPRIDFRQESGRTRMALVCSDRPGLLAAVAQVLVACDARVHDARIATFGERVEDFFQLTDRHDAPLDEARRQRLRRALLERLG</sequence>
<accession>A0ABW8J9R1</accession>
<dbReference type="PANTHER" id="PTHR47320:SF1">
    <property type="entry name" value="BIFUNCTIONAL URIDYLYLTRANSFERASE_URIDYLYL-REMOVING ENZYME"/>
    <property type="match status" value="1"/>
</dbReference>
<dbReference type="SMART" id="SM00471">
    <property type="entry name" value="HDc"/>
    <property type="match status" value="1"/>
</dbReference>
<organism evidence="11 12">
    <name type="scientific">Rhodanobacter hydrolyticus</name>
    <dbReference type="NCBI Taxonomy" id="2250595"/>
    <lineage>
        <taxon>Bacteria</taxon>
        <taxon>Pseudomonadati</taxon>
        <taxon>Pseudomonadota</taxon>
        <taxon>Gammaproteobacteria</taxon>
        <taxon>Lysobacterales</taxon>
        <taxon>Rhodanobacteraceae</taxon>
        <taxon>Rhodanobacter</taxon>
    </lineage>
</organism>
<proteinExistence type="inferred from homology"/>
<feature type="region of interest" description="Uridylyltransferase" evidence="8">
    <location>
        <begin position="1"/>
        <end position="342"/>
    </location>
</feature>
<dbReference type="Pfam" id="PF01909">
    <property type="entry name" value="NTP_transf_2"/>
    <property type="match status" value="1"/>
</dbReference>
<dbReference type="InterPro" id="IPR002912">
    <property type="entry name" value="ACT_dom"/>
</dbReference>
<dbReference type="CDD" id="cd04899">
    <property type="entry name" value="ACT_ACR-UUR-like_2"/>
    <property type="match status" value="1"/>
</dbReference>
<evidence type="ECO:0000256" key="7">
    <source>
        <dbReference type="ARBA" id="ARBA00047968"/>
    </source>
</evidence>
<dbReference type="InterPro" id="IPR013546">
    <property type="entry name" value="PII_UdlTrfase/GS_AdlTrfase"/>
</dbReference>
<gene>
    <name evidence="8 11" type="primary">glnD</name>
    <name evidence="11" type="ORF">ISP25_18385</name>
</gene>
<evidence type="ECO:0000256" key="8">
    <source>
        <dbReference type="HAMAP-Rule" id="MF_00277"/>
    </source>
</evidence>
<evidence type="ECO:0000256" key="1">
    <source>
        <dbReference type="ARBA" id="ARBA00022679"/>
    </source>
</evidence>
<feature type="region of interest" description="Uridylyl-removing" evidence="8">
    <location>
        <begin position="343"/>
        <end position="701"/>
    </location>
</feature>
<dbReference type="EC" id="3.1.4.-" evidence="8"/>
<keyword evidence="2 8" id="KW-0548">Nucleotidyltransferase</keyword>
<dbReference type="InterPro" id="IPR002934">
    <property type="entry name" value="Polymerase_NTP_transf_dom"/>
</dbReference>
<comment type="domain">
    <text evidence="8">Has four distinct domains: an N-terminal nucleotidyltransferase (NT) domain responsible for UTase activity, a central HD domain that encodes UR activity, and two C-terminal ACT domains that seem to have a role in glutamine sensing.</text>
</comment>
<evidence type="ECO:0000313" key="12">
    <source>
        <dbReference type="Proteomes" id="UP001620339"/>
    </source>
</evidence>
<dbReference type="InterPro" id="IPR006674">
    <property type="entry name" value="HD_domain"/>
</dbReference>
<evidence type="ECO:0000256" key="5">
    <source>
        <dbReference type="ARBA" id="ARBA00022842"/>
    </source>
</evidence>
<dbReference type="InterPro" id="IPR010043">
    <property type="entry name" value="UTase/UR"/>
</dbReference>
<dbReference type="EC" id="2.7.7.59" evidence="8"/>
<evidence type="ECO:0000256" key="6">
    <source>
        <dbReference type="ARBA" id="ARBA00023268"/>
    </source>
</evidence>
<dbReference type="InterPro" id="IPR003607">
    <property type="entry name" value="HD/PDEase_dom"/>
</dbReference>
<dbReference type="Pfam" id="PF01966">
    <property type="entry name" value="HD"/>
    <property type="match status" value="1"/>
</dbReference>
<name>A0ABW8J9R1_9GAMM</name>
<comment type="catalytic activity">
    <reaction evidence="8">
        <text>[protein-PII]-L-tyrosine + UTP = [protein-PII]-uridylyl-L-tyrosine + diphosphate</text>
        <dbReference type="Rhea" id="RHEA:13673"/>
        <dbReference type="Rhea" id="RHEA-COMP:12147"/>
        <dbReference type="Rhea" id="RHEA-COMP:12148"/>
        <dbReference type="ChEBI" id="CHEBI:33019"/>
        <dbReference type="ChEBI" id="CHEBI:46398"/>
        <dbReference type="ChEBI" id="CHEBI:46858"/>
        <dbReference type="ChEBI" id="CHEBI:90602"/>
        <dbReference type="EC" id="2.7.7.59"/>
    </reaction>
</comment>
<dbReference type="SUPFAM" id="SSF55021">
    <property type="entry name" value="ACT-like"/>
    <property type="match status" value="2"/>
</dbReference>
<dbReference type="Gene3D" id="1.10.3090.10">
    <property type="entry name" value="cca-adding enzyme, domain 2"/>
    <property type="match status" value="1"/>
</dbReference>